<dbReference type="SUPFAM" id="SSF53383">
    <property type="entry name" value="PLP-dependent transferases"/>
    <property type="match status" value="1"/>
</dbReference>
<keyword evidence="4" id="KW-1185">Reference proteome</keyword>
<keyword evidence="3" id="KW-0808">Transferase</keyword>
<dbReference type="AlphaFoldDB" id="A0A9E5DQL8"/>
<dbReference type="PIRSF" id="PIRSF000390">
    <property type="entry name" value="PLP_StrS"/>
    <property type="match status" value="1"/>
</dbReference>
<gene>
    <name evidence="3" type="ORF">O3H35_13445</name>
    <name evidence="2" type="ORF">O3H54_15045</name>
</gene>
<comment type="similarity">
    <text evidence="1">Belongs to the DegT/DnrJ/EryC1 family.</text>
</comment>
<keyword evidence="1" id="KW-0663">Pyridoxal phosphate</keyword>
<dbReference type="RefSeq" id="WP_048082462.1">
    <property type="nucleotide sequence ID" value="NZ_JAPVER010000020.1"/>
</dbReference>
<dbReference type="Pfam" id="PF01041">
    <property type="entry name" value="DegT_DnrJ_EryC1"/>
    <property type="match status" value="1"/>
</dbReference>
<dbReference type="PANTHER" id="PTHR30244">
    <property type="entry name" value="TRANSAMINASE"/>
    <property type="match status" value="1"/>
</dbReference>
<organism evidence="3">
    <name type="scientific">Methanobacterium veterum</name>
    <dbReference type="NCBI Taxonomy" id="408577"/>
    <lineage>
        <taxon>Archaea</taxon>
        <taxon>Methanobacteriati</taxon>
        <taxon>Methanobacteriota</taxon>
        <taxon>Methanomada group</taxon>
        <taxon>Methanobacteria</taxon>
        <taxon>Methanobacteriales</taxon>
        <taxon>Methanobacteriaceae</taxon>
        <taxon>Methanobacterium</taxon>
    </lineage>
</organism>
<proteinExistence type="inferred from homology"/>
<dbReference type="CDD" id="cd00616">
    <property type="entry name" value="AHBA_syn"/>
    <property type="match status" value="1"/>
</dbReference>
<protein>
    <submittedName>
        <fullName evidence="3">DegT/DnrJ/EryC1/StrS family aminotransferase</fullName>
    </submittedName>
</protein>
<dbReference type="GO" id="GO:0030170">
    <property type="term" value="F:pyridoxal phosphate binding"/>
    <property type="evidence" value="ECO:0007669"/>
    <property type="project" value="TreeGrafter"/>
</dbReference>
<dbReference type="GO" id="GO:0000271">
    <property type="term" value="P:polysaccharide biosynthetic process"/>
    <property type="evidence" value="ECO:0007669"/>
    <property type="project" value="TreeGrafter"/>
</dbReference>
<dbReference type="InterPro" id="IPR015421">
    <property type="entry name" value="PyrdxlP-dep_Trfase_major"/>
</dbReference>
<evidence type="ECO:0000313" key="3">
    <source>
        <dbReference type="EMBL" id="MCZ3373648.1"/>
    </source>
</evidence>
<dbReference type="Gene3D" id="3.90.1150.10">
    <property type="entry name" value="Aspartate Aminotransferase, domain 1"/>
    <property type="match status" value="1"/>
</dbReference>
<comment type="caution">
    <text evidence="3">The sequence shown here is derived from an EMBL/GenBank/DDBJ whole genome shotgun (WGS) entry which is preliminary data.</text>
</comment>
<evidence type="ECO:0000256" key="1">
    <source>
        <dbReference type="RuleBase" id="RU004508"/>
    </source>
</evidence>
<dbReference type="InterPro" id="IPR015424">
    <property type="entry name" value="PyrdxlP-dep_Trfase"/>
</dbReference>
<dbReference type="PANTHER" id="PTHR30244:SF34">
    <property type="entry name" value="DTDP-4-AMINO-4,6-DIDEOXYGALACTOSE TRANSAMINASE"/>
    <property type="match status" value="1"/>
</dbReference>
<name>A0A9E5DQL8_9EURY</name>
<reference evidence="3" key="1">
    <citation type="submission" date="2022-12" db="EMBL/GenBank/DDBJ databases">
        <title>Reclassification of two methanogenic archaea species isolated from the Kolyma lowland permafrost.</title>
        <authorList>
            <person name="Trubitsyn V.E."/>
            <person name="Rivkina E.M."/>
            <person name="Shcherbakova V.A."/>
        </authorList>
    </citation>
    <scope>NUCLEOTIDE SEQUENCE</scope>
    <source>
        <strain evidence="2">M2</strain>
        <strain evidence="3">MK4</strain>
    </source>
</reference>
<dbReference type="Proteomes" id="UP001068021">
    <property type="component" value="Unassembled WGS sequence"/>
</dbReference>
<dbReference type="EMBL" id="JAPVER010000020">
    <property type="protein sequence ID" value="MCZ3367204.1"/>
    <property type="molecule type" value="Genomic_DNA"/>
</dbReference>
<dbReference type="InterPro" id="IPR015422">
    <property type="entry name" value="PyrdxlP-dep_Trfase_small"/>
</dbReference>
<accession>A0A9E5DQL8</accession>
<evidence type="ECO:0000313" key="2">
    <source>
        <dbReference type="EMBL" id="MCZ3367204.1"/>
    </source>
</evidence>
<evidence type="ECO:0000313" key="4">
    <source>
        <dbReference type="Proteomes" id="UP001068021"/>
    </source>
</evidence>
<dbReference type="EMBL" id="JAPVES010000030">
    <property type="protein sequence ID" value="MCZ3373648.1"/>
    <property type="molecule type" value="Genomic_DNA"/>
</dbReference>
<dbReference type="Gene3D" id="3.40.640.10">
    <property type="entry name" value="Type I PLP-dependent aspartate aminotransferase-like (Major domain)"/>
    <property type="match status" value="1"/>
</dbReference>
<dbReference type="InterPro" id="IPR000653">
    <property type="entry name" value="DegT/StrS_aminotransferase"/>
</dbReference>
<dbReference type="GO" id="GO:0008483">
    <property type="term" value="F:transaminase activity"/>
    <property type="evidence" value="ECO:0007669"/>
    <property type="project" value="UniProtKB-KW"/>
</dbReference>
<dbReference type="Proteomes" id="UP001074446">
    <property type="component" value="Unassembled WGS sequence"/>
</dbReference>
<sequence length="372" mass="42120">MSWKIPLFKIYWDNEDVNHVTHEIQSGMNWAVGPQVAEFEELIKEKIGTKYAVTFNSGTSALHSLLLAHNITKGDEVIVPSFTFIATANSPLFVGAKPVFADIERETLGLDPESVNEMITDKTKAILPIHYGGCPCKIRELKEIAEDHDLILIEDAAEAQGAKIGDKNIGTFGDSAVLSFCQNKIMTTGEGGAVVTDCEEVFERLNLIRSHGRLEHANYFTSLEPFDYVDLGFNFRMSNLTASLGIAQITKVDKMINMRRNNSLYLNKHLNNIDGIKPIIPPESYYHVYQLYTIIANNRDELMKHLADKGIMSKIYFDPVHLTHFYRNSMKYECELPVTEELSKKVVTLPMYPALEEKDMDIIVQEIKEFYG</sequence>
<keyword evidence="3" id="KW-0032">Aminotransferase</keyword>